<evidence type="ECO:0000259" key="3">
    <source>
        <dbReference type="PROSITE" id="PS50097"/>
    </source>
</evidence>
<dbReference type="InterPro" id="IPR011333">
    <property type="entry name" value="SKP1/BTB/POZ_sf"/>
</dbReference>
<dbReference type="SUPFAM" id="SSF54695">
    <property type="entry name" value="POZ domain"/>
    <property type="match status" value="1"/>
</dbReference>
<dbReference type="PROSITE" id="PS50097">
    <property type="entry name" value="BTB"/>
    <property type="match status" value="1"/>
</dbReference>
<proteinExistence type="predicted"/>
<evidence type="ECO:0000256" key="1">
    <source>
        <dbReference type="ARBA" id="ARBA00002668"/>
    </source>
</evidence>
<dbReference type="PANTHER" id="PTHR47274:SF4">
    <property type="entry name" value="BTB DOMAIN-CONTAINING PROTEIN"/>
    <property type="match status" value="1"/>
</dbReference>
<dbReference type="UniPathway" id="UPA00143"/>
<name>V4NZ29_EUTSA</name>
<evidence type="ECO:0000313" key="5">
    <source>
        <dbReference type="Proteomes" id="UP000030689"/>
    </source>
</evidence>
<reference evidence="4 5" key="1">
    <citation type="journal article" date="2013" name="Front. Plant Sci.">
        <title>The Reference Genome of the Halophytic Plant Eutrema salsugineum.</title>
        <authorList>
            <person name="Yang R."/>
            <person name="Jarvis D.E."/>
            <person name="Chen H."/>
            <person name="Beilstein M.A."/>
            <person name="Grimwood J."/>
            <person name="Jenkins J."/>
            <person name="Shu S."/>
            <person name="Prochnik S."/>
            <person name="Xin M."/>
            <person name="Ma C."/>
            <person name="Schmutz J."/>
            <person name="Wing R.A."/>
            <person name="Mitchell-Olds T."/>
            <person name="Schumaker K.S."/>
            <person name="Wang X."/>
        </authorList>
    </citation>
    <scope>NUCLEOTIDE SEQUENCE [LARGE SCALE GENOMIC DNA]</scope>
</reference>
<dbReference type="InterPro" id="IPR000210">
    <property type="entry name" value="BTB/POZ_dom"/>
</dbReference>
<feature type="non-terminal residue" evidence="4">
    <location>
        <position position="172"/>
    </location>
</feature>
<dbReference type="EMBL" id="KI517385">
    <property type="protein sequence ID" value="ESQ52221.1"/>
    <property type="molecule type" value="Genomic_DNA"/>
</dbReference>
<organism evidence="4 5">
    <name type="scientific">Eutrema salsugineum</name>
    <name type="common">Saltwater cress</name>
    <name type="synonym">Sisymbrium salsugineum</name>
    <dbReference type="NCBI Taxonomy" id="72664"/>
    <lineage>
        <taxon>Eukaryota</taxon>
        <taxon>Viridiplantae</taxon>
        <taxon>Streptophyta</taxon>
        <taxon>Embryophyta</taxon>
        <taxon>Tracheophyta</taxon>
        <taxon>Spermatophyta</taxon>
        <taxon>Magnoliopsida</taxon>
        <taxon>eudicotyledons</taxon>
        <taxon>Gunneridae</taxon>
        <taxon>Pentapetalae</taxon>
        <taxon>rosids</taxon>
        <taxon>malvids</taxon>
        <taxon>Brassicales</taxon>
        <taxon>Brassicaceae</taxon>
        <taxon>Eutremeae</taxon>
        <taxon>Eutrema</taxon>
    </lineage>
</organism>
<dbReference type="CDD" id="cd18186">
    <property type="entry name" value="BTB_POZ_ZBTB_KLHL-like"/>
    <property type="match status" value="1"/>
</dbReference>
<dbReference type="GO" id="GO:0016567">
    <property type="term" value="P:protein ubiquitination"/>
    <property type="evidence" value="ECO:0007669"/>
    <property type="project" value="UniProtKB-UniPathway"/>
</dbReference>
<dbReference type="Gene3D" id="3.30.710.10">
    <property type="entry name" value="Potassium Channel Kv1.1, Chain A"/>
    <property type="match status" value="1"/>
</dbReference>
<dbReference type="KEGG" id="eus:EUTSA_v10017721mg"/>
<sequence length="172" mass="19829">MADSRKRKLDRVNFLGDTLMAFRKGIQTDVIAAKSKVFSYMFDSDECKISTEKSITLPDLSYEELKALIDFFYTGKLSPQNKHFRALYIAADKYDIPYLQDFCRDHFISRLSLSNVLDILELSTIPSDNILKDNAVCFVVAHMEQIVDSDRYKSFVQQYPDLNLVITKALMT</sequence>
<comment type="pathway">
    <text evidence="2">Protein modification; protein ubiquitination.</text>
</comment>
<dbReference type="AlphaFoldDB" id="V4NZ29"/>
<evidence type="ECO:0000313" key="4">
    <source>
        <dbReference type="EMBL" id="ESQ52221.1"/>
    </source>
</evidence>
<feature type="domain" description="BTB" evidence="3">
    <location>
        <begin position="30"/>
        <end position="81"/>
    </location>
</feature>
<accession>V4NZ29</accession>
<dbReference type="InterPro" id="IPR044784">
    <property type="entry name" value="At1g01640-like"/>
</dbReference>
<evidence type="ECO:0000256" key="2">
    <source>
        <dbReference type="ARBA" id="ARBA00004906"/>
    </source>
</evidence>
<dbReference type="SMART" id="SM00225">
    <property type="entry name" value="BTB"/>
    <property type="match status" value="1"/>
</dbReference>
<dbReference type="OMA" id="KEECIAF"/>
<dbReference type="Proteomes" id="UP000030689">
    <property type="component" value="Unassembled WGS sequence"/>
</dbReference>
<protein>
    <recommendedName>
        <fullName evidence="3">BTB domain-containing protein</fullName>
    </recommendedName>
</protein>
<keyword evidence="5" id="KW-1185">Reference proteome</keyword>
<dbReference type="Pfam" id="PF00651">
    <property type="entry name" value="BTB"/>
    <property type="match status" value="1"/>
</dbReference>
<dbReference type="eggNOG" id="KOG1987">
    <property type="taxonomic scope" value="Eukaryota"/>
</dbReference>
<dbReference type="Gene3D" id="1.25.40.420">
    <property type="match status" value="1"/>
</dbReference>
<comment type="function">
    <text evidence="1">May act as a substrate-specific adapter of an E3 ubiquitin-protein ligase complex (CUL3-RBX1-BTB) which mediates the ubiquitination and subsequent proteasomal degradation of target proteins.</text>
</comment>
<gene>
    <name evidence="4" type="ORF">EUTSA_v10017721mg</name>
</gene>
<dbReference type="Gramene" id="ESQ52221">
    <property type="protein sequence ID" value="ESQ52221"/>
    <property type="gene ID" value="EUTSA_v10017721mg"/>
</dbReference>
<dbReference type="PANTHER" id="PTHR47274">
    <property type="entry name" value="BTB/POZ DOMAIN CONTAINING PROTEIN, EXPRESSED-RELATED"/>
    <property type="match status" value="1"/>
</dbReference>